<dbReference type="EMBL" id="LAZR01017013">
    <property type="protein sequence ID" value="KKM02140.1"/>
    <property type="molecule type" value="Genomic_DNA"/>
</dbReference>
<proteinExistence type="predicted"/>
<name>A0A0F9GTI6_9ZZZZ</name>
<comment type="caution">
    <text evidence="1">The sequence shown here is derived from an EMBL/GenBank/DDBJ whole genome shotgun (WGS) entry which is preliminary data.</text>
</comment>
<sequence>MSDQEKFDTWPGKIAGWALDFPRAIANRPWWARLLFWFALGESGRHEFWGLAWSILDCGLGPWEFESEWRSKRINKMPLFWRETEPKEKQDEPDTPSP</sequence>
<accession>A0A0F9GTI6</accession>
<reference evidence="1" key="1">
    <citation type="journal article" date="2015" name="Nature">
        <title>Complex archaea that bridge the gap between prokaryotes and eukaryotes.</title>
        <authorList>
            <person name="Spang A."/>
            <person name="Saw J.H."/>
            <person name="Jorgensen S.L."/>
            <person name="Zaremba-Niedzwiedzka K."/>
            <person name="Martijn J."/>
            <person name="Lind A.E."/>
            <person name="van Eijk R."/>
            <person name="Schleper C."/>
            <person name="Guy L."/>
            <person name="Ettema T.J."/>
        </authorList>
    </citation>
    <scope>NUCLEOTIDE SEQUENCE</scope>
</reference>
<dbReference type="AlphaFoldDB" id="A0A0F9GTI6"/>
<gene>
    <name evidence="1" type="ORF">LCGC14_1787390</name>
</gene>
<protein>
    <submittedName>
        <fullName evidence="1">Uncharacterized protein</fullName>
    </submittedName>
</protein>
<evidence type="ECO:0000313" key="1">
    <source>
        <dbReference type="EMBL" id="KKM02140.1"/>
    </source>
</evidence>
<organism evidence="1">
    <name type="scientific">marine sediment metagenome</name>
    <dbReference type="NCBI Taxonomy" id="412755"/>
    <lineage>
        <taxon>unclassified sequences</taxon>
        <taxon>metagenomes</taxon>
        <taxon>ecological metagenomes</taxon>
    </lineage>
</organism>